<keyword evidence="3" id="KW-1185">Reference proteome</keyword>
<name>M2ANI4_9BACT</name>
<dbReference type="Proteomes" id="UP000011529">
    <property type="component" value="Unassembled WGS sequence"/>
</dbReference>
<evidence type="ECO:0000313" key="2">
    <source>
        <dbReference type="EMBL" id="EMB18690.1"/>
    </source>
</evidence>
<dbReference type="EMBL" id="ANMO01000029">
    <property type="protein sequence ID" value="EMB18690.1"/>
    <property type="molecule type" value="Genomic_DNA"/>
</dbReference>
<feature type="transmembrane region" description="Helical" evidence="1">
    <location>
        <begin position="93"/>
        <end position="113"/>
    </location>
</feature>
<keyword evidence="1" id="KW-0812">Transmembrane</keyword>
<proteinExistence type="predicted"/>
<reference evidence="2" key="2">
    <citation type="journal article" date="2013" name="Mar. Genomics">
        <title>Expression of sulfatases in Rhodopirellula baltica and the diversity of sulfatases in the genus Rhodopirellula.</title>
        <authorList>
            <person name="Wegner C.E."/>
            <person name="Richter-Heitmann T."/>
            <person name="Klindworth A."/>
            <person name="Klockow C."/>
            <person name="Richter M."/>
            <person name="Achstetter T."/>
            <person name="Glockner F.O."/>
            <person name="Harder J."/>
        </authorList>
    </citation>
    <scope>NUCLEOTIDE SEQUENCE [LARGE SCALE GENOMIC DNA]</scope>
    <source>
        <strain evidence="2">6C</strain>
    </source>
</reference>
<evidence type="ECO:0000256" key="1">
    <source>
        <dbReference type="SAM" id="Phobius"/>
    </source>
</evidence>
<organism evidence="2 3">
    <name type="scientific">Rhodopirellula europaea 6C</name>
    <dbReference type="NCBI Taxonomy" id="1263867"/>
    <lineage>
        <taxon>Bacteria</taxon>
        <taxon>Pseudomonadati</taxon>
        <taxon>Planctomycetota</taxon>
        <taxon>Planctomycetia</taxon>
        <taxon>Pirellulales</taxon>
        <taxon>Pirellulaceae</taxon>
        <taxon>Rhodopirellula</taxon>
    </lineage>
</organism>
<evidence type="ECO:0000313" key="3">
    <source>
        <dbReference type="Proteomes" id="UP000011529"/>
    </source>
</evidence>
<dbReference type="PATRIC" id="fig|1263867.3.peg.653"/>
<keyword evidence="1" id="KW-1133">Transmembrane helix</keyword>
<protein>
    <submittedName>
        <fullName evidence="2">Putative membrane protein</fullName>
    </submittedName>
</protein>
<accession>M2ANI4</accession>
<reference evidence="2" key="1">
    <citation type="submission" date="2012-11" db="EMBL/GenBank/DDBJ databases">
        <title>Permanent draft genomes of Rhodopirellula europaea strain SH398 and 6C.</title>
        <authorList>
            <person name="Richter M."/>
            <person name="Richter-Heitmann T."/>
            <person name="Frank C."/>
            <person name="Harder J."/>
            <person name="Glockner F.O."/>
        </authorList>
    </citation>
    <scope>NUCLEOTIDE SEQUENCE</scope>
    <source>
        <strain evidence="2">6C</strain>
    </source>
</reference>
<comment type="caution">
    <text evidence="2">The sequence shown here is derived from an EMBL/GenBank/DDBJ whole genome shotgun (WGS) entry which is preliminary data.</text>
</comment>
<keyword evidence="1" id="KW-0472">Membrane</keyword>
<dbReference type="RefSeq" id="WP_008653711.1">
    <property type="nucleotide sequence ID" value="NZ_ANMO01000029.1"/>
</dbReference>
<gene>
    <name evidence="2" type="ORF">RE6C_00606</name>
</gene>
<feature type="transmembrane region" description="Helical" evidence="1">
    <location>
        <begin position="133"/>
        <end position="153"/>
    </location>
</feature>
<sequence length="168" mass="18524">MHLSVGIFELVLPAVLGLVSLLLRWRRSKLLQTAEIAFACSCGATLLSPADLASTLLFTVAFFLCFQLGTRFKKPVKKDVTMEKDVDQSQSSWVNPFRFGVVVVAFGVAAFAFGQIQLWQQPAGPLAHQVFRAWAASWIGTILLVLSAAFWGYHFASRQMLSKKDASV</sequence>
<feature type="transmembrane region" description="Helical" evidence="1">
    <location>
        <begin position="6"/>
        <end position="23"/>
    </location>
</feature>
<dbReference type="AlphaFoldDB" id="M2ANI4"/>